<sequence length="465" mass="52398">MSDNTLFIVDDEKTIRDGIKAFFEDEYRIFAYDSAETGLDALQVYHPDLVLLDIGLPGMNGIEALKHIRAVRPDVLVVMITAYEDITSVIECMKLGAYDYIVKPLHMEGLGVTIANALETLRLRKEIKSLQENQLRDQAPFFIGESQVIHDIMAYIEKVAKSPDTPVLIQGETGTGKELMASTIHHRSPNFAGPLITVNCAAIPGELIESELFGYEKGAFSGASATGKKGLIEMADKGTLFLDEIGDLSLDAQAKLLRFMEQGEFYKVGGTRRKKVFTRVVSATNKDLEMMVETNQFREDLYYRISVVKIQVPSLSQRPEDLKLFADYFLKLFNQKFDRNLMGISPSAWALMETHPWKGNVREMKNIMESGVLTAEGPELTPGDLGLDGRNSRKAERHQSLLPLKPLTQEGVDLNAIRFRLDAFYFTQAMKLADGNESRAARLLNLKHHVFRYQYKQFLAQQENT</sequence>
<dbReference type="InterPro" id="IPR025662">
    <property type="entry name" value="Sigma_54_int_dom_ATP-bd_1"/>
</dbReference>
<keyword evidence="7" id="KW-1185">Reference proteome</keyword>
<dbReference type="EMBL" id="APJX01000003">
    <property type="protein sequence ID" value="EMS80266.1"/>
    <property type="molecule type" value="Genomic_DNA"/>
</dbReference>
<dbReference type="InterPro" id="IPR011006">
    <property type="entry name" value="CheY-like_superfamily"/>
</dbReference>
<dbReference type="CDD" id="cd00156">
    <property type="entry name" value="REC"/>
    <property type="match status" value="1"/>
</dbReference>
<dbReference type="Gene3D" id="3.40.50.2300">
    <property type="match status" value="1"/>
</dbReference>
<evidence type="ECO:0000259" key="5">
    <source>
        <dbReference type="PROSITE" id="PS50110"/>
    </source>
</evidence>
<evidence type="ECO:0000256" key="1">
    <source>
        <dbReference type="ARBA" id="ARBA00022741"/>
    </source>
</evidence>
<dbReference type="FunFam" id="3.40.50.300:FF:000006">
    <property type="entry name" value="DNA-binding transcriptional regulator NtrC"/>
    <property type="match status" value="1"/>
</dbReference>
<evidence type="ECO:0000256" key="2">
    <source>
        <dbReference type="ARBA" id="ARBA00022840"/>
    </source>
</evidence>
<evidence type="ECO:0000313" key="6">
    <source>
        <dbReference type="EMBL" id="EMS80266.1"/>
    </source>
</evidence>
<dbReference type="RefSeq" id="WP_006965628.1">
    <property type="nucleotide sequence ID" value="NZ_APJX01000003.1"/>
</dbReference>
<dbReference type="Gene3D" id="3.40.50.300">
    <property type="entry name" value="P-loop containing nucleotide triphosphate hydrolases"/>
    <property type="match status" value="1"/>
</dbReference>
<dbReference type="PANTHER" id="PTHR32071:SF113">
    <property type="entry name" value="ALGINATE BIOSYNTHESIS TRANSCRIPTIONAL REGULATORY PROTEIN ALGB"/>
    <property type="match status" value="1"/>
</dbReference>
<dbReference type="Pfam" id="PF25601">
    <property type="entry name" value="AAA_lid_14"/>
    <property type="match status" value="1"/>
</dbReference>
<dbReference type="SUPFAM" id="SSF52172">
    <property type="entry name" value="CheY-like"/>
    <property type="match status" value="1"/>
</dbReference>
<reference evidence="6 7" key="1">
    <citation type="journal article" date="2013" name="Genome Announc.">
        <title>Draft Genome Sequence of Desulfotignum phosphitoxidans DSM 13687 Strain FiPS-3.</title>
        <authorList>
            <person name="Poehlein A."/>
            <person name="Daniel R."/>
            <person name="Simeonova D.D."/>
        </authorList>
    </citation>
    <scope>NUCLEOTIDE SEQUENCE [LARGE SCALE GENOMIC DNA]</scope>
    <source>
        <strain evidence="6 7">DSM 13687</strain>
    </source>
</reference>
<dbReference type="InterPro" id="IPR002078">
    <property type="entry name" value="Sigma_54_int"/>
</dbReference>
<dbReference type="GO" id="GO:0006355">
    <property type="term" value="P:regulation of DNA-templated transcription"/>
    <property type="evidence" value="ECO:0007669"/>
    <property type="project" value="InterPro"/>
</dbReference>
<feature type="modified residue" description="4-aspartylphosphate" evidence="3">
    <location>
        <position position="53"/>
    </location>
</feature>
<dbReference type="InterPro" id="IPR025943">
    <property type="entry name" value="Sigma_54_int_dom_ATP-bd_2"/>
</dbReference>
<feature type="domain" description="Sigma-54 factor interaction" evidence="4">
    <location>
        <begin position="142"/>
        <end position="373"/>
    </location>
</feature>
<dbReference type="CDD" id="cd00009">
    <property type="entry name" value="AAA"/>
    <property type="match status" value="1"/>
</dbReference>
<accession>S0G6S9</accession>
<evidence type="ECO:0000256" key="3">
    <source>
        <dbReference type="PROSITE-ProRule" id="PRU00169"/>
    </source>
</evidence>
<organism evidence="6 7">
    <name type="scientific">Desulfotignum phosphitoxidans DSM 13687</name>
    <dbReference type="NCBI Taxonomy" id="1286635"/>
    <lineage>
        <taxon>Bacteria</taxon>
        <taxon>Pseudomonadati</taxon>
        <taxon>Thermodesulfobacteriota</taxon>
        <taxon>Desulfobacteria</taxon>
        <taxon>Desulfobacterales</taxon>
        <taxon>Desulfobacteraceae</taxon>
        <taxon>Desulfotignum</taxon>
    </lineage>
</organism>
<evidence type="ECO:0000313" key="7">
    <source>
        <dbReference type="Proteomes" id="UP000014216"/>
    </source>
</evidence>
<dbReference type="PANTHER" id="PTHR32071">
    <property type="entry name" value="TRANSCRIPTIONAL REGULATORY PROTEIN"/>
    <property type="match status" value="1"/>
</dbReference>
<dbReference type="GO" id="GO:0000160">
    <property type="term" value="P:phosphorelay signal transduction system"/>
    <property type="evidence" value="ECO:0007669"/>
    <property type="project" value="InterPro"/>
</dbReference>
<keyword evidence="2" id="KW-0067">ATP-binding</keyword>
<name>S0G6S9_9BACT</name>
<dbReference type="PROSITE" id="PS00676">
    <property type="entry name" value="SIGMA54_INTERACT_2"/>
    <property type="match status" value="1"/>
</dbReference>
<dbReference type="PROSITE" id="PS00675">
    <property type="entry name" value="SIGMA54_INTERACT_1"/>
    <property type="match status" value="1"/>
</dbReference>
<keyword evidence="3" id="KW-0597">Phosphoprotein</keyword>
<feature type="domain" description="Response regulatory" evidence="5">
    <location>
        <begin position="5"/>
        <end position="118"/>
    </location>
</feature>
<evidence type="ECO:0000259" key="4">
    <source>
        <dbReference type="PROSITE" id="PS50045"/>
    </source>
</evidence>
<dbReference type="AlphaFoldDB" id="S0G6S9"/>
<dbReference type="Gene3D" id="1.10.8.60">
    <property type="match status" value="1"/>
</dbReference>
<proteinExistence type="predicted"/>
<dbReference type="OrthoDB" id="9763792at2"/>
<dbReference type="InterPro" id="IPR003593">
    <property type="entry name" value="AAA+_ATPase"/>
</dbReference>
<gene>
    <name evidence="6" type="primary">ntrC</name>
    <name evidence="6" type="ORF">Dpo_3c04110</name>
</gene>
<dbReference type="InterPro" id="IPR027417">
    <property type="entry name" value="P-loop_NTPase"/>
</dbReference>
<dbReference type="PROSITE" id="PS50110">
    <property type="entry name" value="RESPONSE_REGULATORY"/>
    <property type="match status" value="1"/>
</dbReference>
<dbReference type="SUPFAM" id="SSF52540">
    <property type="entry name" value="P-loop containing nucleoside triphosphate hydrolases"/>
    <property type="match status" value="1"/>
</dbReference>
<dbReference type="SMART" id="SM00448">
    <property type="entry name" value="REC"/>
    <property type="match status" value="1"/>
</dbReference>
<keyword evidence="1" id="KW-0547">Nucleotide-binding</keyword>
<dbReference type="PROSITE" id="PS50045">
    <property type="entry name" value="SIGMA54_INTERACT_4"/>
    <property type="match status" value="1"/>
</dbReference>
<comment type="caution">
    <text evidence="6">The sequence shown here is derived from an EMBL/GenBank/DDBJ whole genome shotgun (WGS) entry which is preliminary data.</text>
</comment>
<dbReference type="SMART" id="SM00382">
    <property type="entry name" value="AAA"/>
    <property type="match status" value="1"/>
</dbReference>
<dbReference type="Pfam" id="PF00072">
    <property type="entry name" value="Response_reg"/>
    <property type="match status" value="1"/>
</dbReference>
<dbReference type="InterPro" id="IPR058031">
    <property type="entry name" value="AAA_lid_NorR"/>
</dbReference>
<protein>
    <submittedName>
        <fullName evidence="6">Bifunctional nitrogen assimilation regulatory protein NtrC</fullName>
    </submittedName>
</protein>
<dbReference type="GO" id="GO:0005524">
    <property type="term" value="F:ATP binding"/>
    <property type="evidence" value="ECO:0007669"/>
    <property type="project" value="UniProtKB-KW"/>
</dbReference>
<dbReference type="Pfam" id="PF00158">
    <property type="entry name" value="Sigma54_activat"/>
    <property type="match status" value="1"/>
</dbReference>
<dbReference type="InterPro" id="IPR001789">
    <property type="entry name" value="Sig_transdc_resp-reg_receiver"/>
</dbReference>
<dbReference type="Proteomes" id="UP000014216">
    <property type="component" value="Unassembled WGS sequence"/>
</dbReference>